<name>A0A543FF38_9NOCA</name>
<evidence type="ECO:0000313" key="2">
    <source>
        <dbReference type="Proteomes" id="UP000316331"/>
    </source>
</evidence>
<gene>
    <name evidence="1" type="ORF">FB390_4165</name>
</gene>
<comment type="caution">
    <text evidence="1">The sequence shown here is derived from an EMBL/GenBank/DDBJ whole genome shotgun (WGS) entry which is preliminary data.</text>
</comment>
<dbReference type="EMBL" id="VFPG01000001">
    <property type="protein sequence ID" value="TQM32483.1"/>
    <property type="molecule type" value="Genomic_DNA"/>
</dbReference>
<evidence type="ECO:0000313" key="1">
    <source>
        <dbReference type="EMBL" id="TQM32483.1"/>
    </source>
</evidence>
<organism evidence="1 2">
    <name type="scientific">Nocardia bhagyanarayanae</name>
    <dbReference type="NCBI Taxonomy" id="1215925"/>
    <lineage>
        <taxon>Bacteria</taxon>
        <taxon>Bacillati</taxon>
        <taxon>Actinomycetota</taxon>
        <taxon>Actinomycetes</taxon>
        <taxon>Mycobacteriales</taxon>
        <taxon>Nocardiaceae</taxon>
        <taxon>Nocardia</taxon>
    </lineage>
</organism>
<keyword evidence="2" id="KW-1185">Reference proteome</keyword>
<dbReference type="Proteomes" id="UP000316331">
    <property type="component" value="Unassembled WGS sequence"/>
</dbReference>
<dbReference type="RefSeq" id="WP_141810382.1">
    <property type="nucleotide sequence ID" value="NZ_VFPG01000001.1"/>
</dbReference>
<reference evidence="1 2" key="1">
    <citation type="submission" date="2019-06" db="EMBL/GenBank/DDBJ databases">
        <title>Sequencing the genomes of 1000 actinobacteria strains.</title>
        <authorList>
            <person name="Klenk H.-P."/>
        </authorList>
    </citation>
    <scope>NUCLEOTIDE SEQUENCE [LARGE SCALE GENOMIC DNA]</scope>
    <source>
        <strain evidence="1 2">DSM 103495</strain>
    </source>
</reference>
<proteinExistence type="predicted"/>
<protein>
    <submittedName>
        <fullName evidence="1">Uncharacterized protein</fullName>
    </submittedName>
</protein>
<accession>A0A543FF38</accession>
<dbReference type="OrthoDB" id="69974at2"/>
<sequence>MTASTIFDGDFEAHLTVRGADAEKLEHYAAATGSKFVHIVLARGRVTEQPMLTIRESGPFAAVRDSVVASRNRLEAAGFPVVRTKIEAVPSAAGVPATDAEAVALGDSYYFEHHIKLLLDPDTDTSALGHLAAAHAAHLSVNARRVRNDGLVERFVTQRCRLVGAAVAAARCTALVTALEAENYRILSAEREFVVYDSDESIDSGWIDEHEERS</sequence>
<dbReference type="AlphaFoldDB" id="A0A543FF38"/>